<proteinExistence type="predicted"/>
<organism evidence="2">
    <name type="scientific">Streptomyces haneummycinicus</name>
    <dbReference type="NCBI Taxonomy" id="3074435"/>
    <lineage>
        <taxon>Bacteria</taxon>
        <taxon>Bacillati</taxon>
        <taxon>Actinomycetota</taxon>
        <taxon>Actinomycetes</taxon>
        <taxon>Kitasatosporales</taxon>
        <taxon>Streptomycetaceae</taxon>
        <taxon>Streptomyces</taxon>
    </lineage>
</organism>
<evidence type="ECO:0000256" key="1">
    <source>
        <dbReference type="SAM" id="MobiDB-lite"/>
    </source>
</evidence>
<reference evidence="2" key="1">
    <citation type="submission" date="2024-06" db="EMBL/GenBank/DDBJ databases">
        <authorList>
            <consortium name="consrtm"/>
            <person name="Uemura M."/>
            <person name="Terahara T."/>
        </authorList>
    </citation>
    <scope>NUCLEOTIDE SEQUENCE</scope>
    <source>
        <strain evidence="2">KM77-8</strain>
    </source>
</reference>
<sequence>MPLKGRALPSRWEGPTHGVESRGDAVPCLWETGSAGRWGLVAQFPAPLKGRALHCRWIGPARAAEPHSDTGPRP</sequence>
<name>A0AAT9HW73_9ACTN</name>
<reference evidence="2" key="2">
    <citation type="submission" date="2024-07" db="EMBL/GenBank/DDBJ databases">
        <title>Streptomyces haneummycinica sp. nov., a new antibiotic-producing actinobacterium isolated from marine sediment.</title>
        <authorList>
            <person name="Uemura M."/>
            <person name="Hamada M."/>
            <person name="Hirano S."/>
            <person name="Kobayashi K."/>
            <person name="Ohshiro T."/>
            <person name="Kobayashi T."/>
            <person name="Terahara T."/>
        </authorList>
    </citation>
    <scope>NUCLEOTIDE SEQUENCE</scope>
    <source>
        <strain evidence="2">KM77-8</strain>
    </source>
</reference>
<gene>
    <name evidence="2" type="ORF">SHKM778_81450</name>
</gene>
<accession>A0AAT9HW73</accession>
<dbReference type="EMBL" id="AP035768">
    <property type="protein sequence ID" value="BFO21757.1"/>
    <property type="molecule type" value="Genomic_DNA"/>
</dbReference>
<feature type="region of interest" description="Disordered" evidence="1">
    <location>
        <begin position="1"/>
        <end position="23"/>
    </location>
</feature>
<dbReference type="AlphaFoldDB" id="A0AAT9HW73"/>
<protein>
    <submittedName>
        <fullName evidence="2">Uncharacterized protein</fullName>
    </submittedName>
</protein>
<evidence type="ECO:0000313" key="2">
    <source>
        <dbReference type="EMBL" id="BFO21757.1"/>
    </source>
</evidence>